<keyword evidence="3" id="KW-1133">Transmembrane helix</keyword>
<feature type="transmembrane region" description="Helical" evidence="3">
    <location>
        <begin position="144"/>
        <end position="165"/>
    </location>
</feature>
<evidence type="ECO:0000256" key="1">
    <source>
        <dbReference type="SAM" id="Coils"/>
    </source>
</evidence>
<dbReference type="Proteomes" id="UP001472866">
    <property type="component" value="Chromosome 04"/>
</dbReference>
<proteinExistence type="predicted"/>
<keyword evidence="1" id="KW-0175">Coiled coil</keyword>
<evidence type="ECO:0000313" key="5">
    <source>
        <dbReference type="Proteomes" id="UP001472866"/>
    </source>
</evidence>
<organism evidence="4 5">
    <name type="scientific">Chloropicon roscoffensis</name>
    <dbReference type="NCBI Taxonomy" id="1461544"/>
    <lineage>
        <taxon>Eukaryota</taxon>
        <taxon>Viridiplantae</taxon>
        <taxon>Chlorophyta</taxon>
        <taxon>Chloropicophyceae</taxon>
        <taxon>Chloropicales</taxon>
        <taxon>Chloropicaceae</taxon>
        <taxon>Chloropicon</taxon>
    </lineage>
</organism>
<accession>A0AAX4P617</accession>
<feature type="region of interest" description="Disordered" evidence="2">
    <location>
        <begin position="2178"/>
        <end position="2215"/>
    </location>
</feature>
<feature type="compositionally biased region" description="Basic and acidic residues" evidence="2">
    <location>
        <begin position="2190"/>
        <end position="2215"/>
    </location>
</feature>
<feature type="transmembrane region" description="Helical" evidence="3">
    <location>
        <begin position="18"/>
        <end position="36"/>
    </location>
</feature>
<gene>
    <name evidence="4" type="ORF">HKI87_04g30610</name>
</gene>
<evidence type="ECO:0000256" key="3">
    <source>
        <dbReference type="SAM" id="Phobius"/>
    </source>
</evidence>
<dbReference type="EMBL" id="CP151504">
    <property type="protein sequence ID" value="WZN61526.1"/>
    <property type="molecule type" value="Genomic_DNA"/>
</dbReference>
<protein>
    <submittedName>
        <fullName evidence="4">Golgi-body localization domain-containing protein</fullName>
    </submittedName>
</protein>
<feature type="compositionally biased region" description="Polar residues" evidence="2">
    <location>
        <begin position="1998"/>
        <end position="2019"/>
    </location>
</feature>
<feature type="coiled-coil region" evidence="1">
    <location>
        <begin position="844"/>
        <end position="871"/>
    </location>
</feature>
<feature type="compositionally biased region" description="Polar residues" evidence="2">
    <location>
        <begin position="1976"/>
        <end position="1989"/>
    </location>
</feature>
<name>A0AAX4P617_9CHLO</name>
<feature type="region of interest" description="Disordered" evidence="2">
    <location>
        <begin position="1961"/>
        <end position="2030"/>
    </location>
</feature>
<keyword evidence="3" id="KW-0472">Membrane</keyword>
<keyword evidence="3" id="KW-0812">Transmembrane</keyword>
<evidence type="ECO:0000313" key="4">
    <source>
        <dbReference type="EMBL" id="WZN61526.1"/>
    </source>
</evidence>
<dbReference type="Pfam" id="PF10344">
    <property type="entry name" value="Hobbit"/>
    <property type="match status" value="1"/>
</dbReference>
<dbReference type="PANTHER" id="PTHR15678:SF6">
    <property type="entry name" value="BRIDGE-LIKE LIPID TRANSFER PROTEIN FAMILY MEMBER 2"/>
    <property type="match status" value="1"/>
</dbReference>
<dbReference type="InterPro" id="IPR045167">
    <property type="entry name" value="Hobbit"/>
</dbReference>
<keyword evidence="5" id="KW-1185">Reference proteome</keyword>
<dbReference type="PANTHER" id="PTHR15678">
    <property type="entry name" value="ANTIGEN MLAA-22-RELATED"/>
    <property type="match status" value="1"/>
</dbReference>
<reference evidence="4 5" key="1">
    <citation type="submission" date="2024-03" db="EMBL/GenBank/DDBJ databases">
        <title>Complete genome sequence of the green alga Chloropicon roscoffensis RCC1871.</title>
        <authorList>
            <person name="Lemieux C."/>
            <person name="Pombert J.-F."/>
            <person name="Otis C."/>
            <person name="Turmel M."/>
        </authorList>
    </citation>
    <scope>NUCLEOTIDE SEQUENCE [LARGE SCALE GENOMIC DNA]</scope>
    <source>
        <strain evidence="4 5">RCC1871</strain>
    </source>
</reference>
<evidence type="ECO:0000256" key="2">
    <source>
        <dbReference type="SAM" id="MobiDB-lite"/>
    </source>
</evidence>
<sequence>MAGYGWVATWTPATSAQWAYLCAAFLVAVVLLKRVGAKLLAGLLTRDGLVVNIQVVSLAKLKRIEVRIAAGGLDVRVRAKEVYVDRVKLIQALSGAFVGVLRGDPFSVPVRVSGLTVTLDKGDGDGASGPEPARAQPAKRNKLVASYYNSFLTRFAVFVACLFRVDVDNLSLGATKGDAKLEVGVSELCVRSHKRNPILSVGTFTARASLHLEGSGATDLVLCETRLEALSARASGLEVLDSGVVRYRELEVDLGSATASHTSQAEALRSLARMVEGQAAEGAGEREAPGGVAALATHAPRRVNLSATRVRVETLEDKESGPWYEFDLGGLSVALTHREAGGRSSLRDFRYTWQLLVKAEDLEAGVGHHGASPSAQVSCRGMKTITTCTKTGKLVQNVIINVESIKTRVKPLETEAVEVLAGQILEYRNLAVAGAQREVEATPSRTEDYLGMQVAINSAGFYFDSLGKETIVASLPHVSIKLQKKPEGIFSNVDCKDLCLSIAKEGKRFLNSKLHAVRNQDIVNLGKVRVSFELKRSGNGSFLDTEVGITGCEIQLTSQYLMLADIVNEYGHPLMAADGLNGLFGAANSGSCVVTNTRFECSDLALYFSPVGTKCDDGSGTVFEYSGKRDDGLLCRMDLLTCSSMQGDTSNIHVKKCTLCKAANFETLNDSSGVLLYLTAIEDVTLTLSRSSRLPDGFQDMVKVWCTKLKFESDYDSIIFVLELIGRASKDVAYICGVPLFAQLPLRNGPPRKPVFEIQTHRLDVIFKESRNDLRLSVRSLAVRDEKSLESKYVSLFLLDKEVVKLRGLSLGVLEEAGHPSEVSLAIRHVSARLPDKLEVGKLLQSYNSSFMDLEREVKKLLIEVVKVENRGEGNASEFKCNFAISLQEWDFEVEHSQFETWLSSHKSLLYECNLGAHLLKETSQASISVFDYFSPSKYEQKSETAEESGDSVLLYNKLIRSYMKASQAVSKKMRFYKNALRFNGKGASLRLELHKTMEGSLEIPAREGHEKCIVIRKEGKCLMLDLEATFGEVLAHVSSMVKPFAHIKILKILTRAQSSNSPVGVIGGPDNSCSIHGDICVQIEDLDGIYGVAMEPYFAHASRAFRRLAAPRDKRVGEDKVNVFDQLDESVLGHFHFSIKSTNLTLLAEKDLREEMEDGNCYHVAMREFEVSLAQNTLSVCCQDFTVGAEYKIHRGNPLRSSVQYESVPIFKSPNFHFSISLHWTPHDALLDASSGTLKTGPASRSGTIEVFINFTKGDMANSPVIFAGERQVKCLAHVICLLKDPPDAMRDSFKRRPYGSLRESDFEKFSQKLRGLEFTIKSDPLKIRFWDPLPNAESHVATLDVQDYELRMVFRYTDLKMRVANAKVRRIPKLMEIDITGSDLVFNLKESDASDDEESGDVMEKEEGGSTPIQDQIALLLGNTRGHDSFKNKESLVLRIQSMVVSQRKTESTLLEKTPFRVQIHKAKGLLNSFKRDALYTCIQTVTSGINDVLNEHKGDDGKFEAASARPKELVDVPVKEEEEGSDAGTVDQRDLLSILLEKDDRPLASAREIEKDAGKDMNLDFVIEAIQPQFNFESEGANGRFLLSAEEAVVNGYKDIENGVCLQQKSEIELESIQMHVCQLDVDPNAQVQWLSEEQLKSGSLVSTNESLLHSVFDPCSISLDLLQRGQHFEIDIDLSCLTLALDSREFQITSDVLSRIALSPFPKMSEKISLFLLGADMLDITRLNMFASPEEVEAFKTLNRTAFEGLEGVMYAQTISGRTVEDVMEKPGLRCPEAMYLKERLKESMKHALQEKRDLVKAVLEKERKAKAFSGSNHKQSKVSLKVNEVKWSFCKDRKVFMEATLHKLHFSRVRYEDFSGITRFQLGEVICVASIVDDKANVTTYEVLDMWKIKEYGSTPFLHMYMVANGENHGLSSFELCDISVHPIEISLAQKTASEIQKYFFNKSLSPEERHQLWSTVSSPAPKKMESSASRKSVNFTETETPPAPQRMDASTSGQSHKSSRSLDFSSHSMQAEDGSHNRSVSVGDMSIVSATEYLLEDEEDNEVRSMLDLLNEVFPLSPSEKALIRQDSMNKERGILLNKVRVNELGMKLSFESVVLNVRDMKVYLDTFNYFYYKGTWQDLLEKVKWNIIKSVVKNVAGFQLGKIKAFTSSLTPVKKAVATARRKSIFSWNRGESPPGSSGKDKTDEGNEEREKRKLLFGDKYIKK</sequence>